<evidence type="ECO:0000256" key="1">
    <source>
        <dbReference type="SAM" id="MobiDB-lite"/>
    </source>
</evidence>
<gene>
    <name evidence="2" type="ORF">K466DRAFT_586195</name>
</gene>
<protein>
    <submittedName>
        <fullName evidence="2">Uncharacterized protein</fullName>
    </submittedName>
</protein>
<feature type="region of interest" description="Disordered" evidence="1">
    <location>
        <begin position="18"/>
        <end position="39"/>
    </location>
</feature>
<accession>A0A5C3PEH2</accession>
<dbReference type="Proteomes" id="UP000308197">
    <property type="component" value="Unassembled WGS sequence"/>
</dbReference>
<feature type="compositionally biased region" description="Polar residues" evidence="1">
    <location>
        <begin position="24"/>
        <end position="39"/>
    </location>
</feature>
<reference evidence="2 3" key="1">
    <citation type="journal article" date="2019" name="Nat. Ecol. Evol.">
        <title>Megaphylogeny resolves global patterns of mushroom evolution.</title>
        <authorList>
            <person name="Varga T."/>
            <person name="Krizsan K."/>
            <person name="Foldi C."/>
            <person name="Dima B."/>
            <person name="Sanchez-Garcia M."/>
            <person name="Sanchez-Ramirez S."/>
            <person name="Szollosi G.J."/>
            <person name="Szarkandi J.G."/>
            <person name="Papp V."/>
            <person name="Albert L."/>
            <person name="Andreopoulos W."/>
            <person name="Angelini C."/>
            <person name="Antonin V."/>
            <person name="Barry K.W."/>
            <person name="Bougher N.L."/>
            <person name="Buchanan P."/>
            <person name="Buyck B."/>
            <person name="Bense V."/>
            <person name="Catcheside P."/>
            <person name="Chovatia M."/>
            <person name="Cooper J."/>
            <person name="Damon W."/>
            <person name="Desjardin D."/>
            <person name="Finy P."/>
            <person name="Geml J."/>
            <person name="Haridas S."/>
            <person name="Hughes K."/>
            <person name="Justo A."/>
            <person name="Karasinski D."/>
            <person name="Kautmanova I."/>
            <person name="Kiss B."/>
            <person name="Kocsube S."/>
            <person name="Kotiranta H."/>
            <person name="LaButti K.M."/>
            <person name="Lechner B.E."/>
            <person name="Liimatainen K."/>
            <person name="Lipzen A."/>
            <person name="Lukacs Z."/>
            <person name="Mihaltcheva S."/>
            <person name="Morgado L.N."/>
            <person name="Niskanen T."/>
            <person name="Noordeloos M.E."/>
            <person name="Ohm R.A."/>
            <person name="Ortiz-Santana B."/>
            <person name="Ovrebo C."/>
            <person name="Racz N."/>
            <person name="Riley R."/>
            <person name="Savchenko A."/>
            <person name="Shiryaev A."/>
            <person name="Soop K."/>
            <person name="Spirin V."/>
            <person name="Szebenyi C."/>
            <person name="Tomsovsky M."/>
            <person name="Tulloss R.E."/>
            <person name="Uehling J."/>
            <person name="Grigoriev I.V."/>
            <person name="Vagvolgyi C."/>
            <person name="Papp T."/>
            <person name="Martin F.M."/>
            <person name="Miettinen O."/>
            <person name="Hibbett D.S."/>
            <person name="Nagy L.G."/>
        </authorList>
    </citation>
    <scope>NUCLEOTIDE SEQUENCE [LARGE SCALE GENOMIC DNA]</scope>
    <source>
        <strain evidence="2 3">HHB13444</strain>
    </source>
</reference>
<proteinExistence type="predicted"/>
<keyword evidence="3" id="KW-1185">Reference proteome</keyword>
<organism evidence="2 3">
    <name type="scientific">Polyporus arcularius HHB13444</name>
    <dbReference type="NCBI Taxonomy" id="1314778"/>
    <lineage>
        <taxon>Eukaryota</taxon>
        <taxon>Fungi</taxon>
        <taxon>Dikarya</taxon>
        <taxon>Basidiomycota</taxon>
        <taxon>Agaricomycotina</taxon>
        <taxon>Agaricomycetes</taxon>
        <taxon>Polyporales</taxon>
        <taxon>Polyporaceae</taxon>
        <taxon>Polyporus</taxon>
    </lineage>
</organism>
<evidence type="ECO:0000313" key="3">
    <source>
        <dbReference type="Proteomes" id="UP000308197"/>
    </source>
</evidence>
<feature type="region of interest" description="Disordered" evidence="1">
    <location>
        <begin position="143"/>
        <end position="162"/>
    </location>
</feature>
<sequence length="162" mass="17566">MLKYRVPLGASDIVARLRRRPQRATGTSPSPSSRPVQASRVHQTVQLHLTHPRSAMPIPLARTGCFRRTYASSAQTASTGDSLRTKAAIEGLFQALGGDLAGHRMDGSDRPVSPIIRTLHPPSLTPADHLRLDSTDGALHEHGLERGSADRNHDKDTTACRI</sequence>
<dbReference type="InParanoid" id="A0A5C3PEH2"/>
<dbReference type="AlphaFoldDB" id="A0A5C3PEH2"/>
<name>A0A5C3PEH2_9APHY</name>
<evidence type="ECO:0000313" key="2">
    <source>
        <dbReference type="EMBL" id="TFK87661.1"/>
    </source>
</evidence>
<dbReference type="EMBL" id="ML211144">
    <property type="protein sequence ID" value="TFK87661.1"/>
    <property type="molecule type" value="Genomic_DNA"/>
</dbReference>